<dbReference type="AlphaFoldDB" id="A0A1X6WKX0"/>
<dbReference type="GO" id="GO:0034069">
    <property type="term" value="F:aminoglycoside N-acetyltransferase activity"/>
    <property type="evidence" value="ECO:0007669"/>
    <property type="project" value="TreeGrafter"/>
</dbReference>
<dbReference type="InterPro" id="IPR000182">
    <property type="entry name" value="GNAT_dom"/>
</dbReference>
<protein>
    <submittedName>
        <fullName evidence="2">Acetyltransferase</fullName>
    </submittedName>
</protein>
<dbReference type="GO" id="GO:0030649">
    <property type="term" value="P:aminoglycoside antibiotic catabolic process"/>
    <property type="evidence" value="ECO:0007669"/>
    <property type="project" value="TreeGrafter"/>
</dbReference>
<organism evidence="2 3">
    <name type="scientific">Vagococcus fluvialis bH819</name>
    <dbReference type="NCBI Taxonomy" id="1255619"/>
    <lineage>
        <taxon>Bacteria</taxon>
        <taxon>Bacillati</taxon>
        <taxon>Bacillota</taxon>
        <taxon>Bacilli</taxon>
        <taxon>Lactobacillales</taxon>
        <taxon>Enterococcaceae</taxon>
        <taxon>Vagococcus</taxon>
    </lineage>
</organism>
<sequence>MVKKVTDKKDLEQIHALASYAFNISHTEEQKEKYIKKNQFVDNYVEELNGQVASQVISYPFNVMVNSVTMGMSGIGDVASYPEARGTGGIRNIFEAIFKDLHKKGTELSYLAPFSQAFYRKFGYETIFDFEEIRIPASIIQQIKPEKLGCVKRTEWSDKETQATLKKLYKETLGKNHGTVIRDDYWWEYTLTAKKNRRIAICYDDNNVAQGYLVYELIGATEFRIHELSYTNAFAMRKLMTFISSHSGSFAEFVSTNIRDKMILELFTEMKGITRKTYSNMMVRIVNFKNFIEKYPFKENGKKETVYLKVSDSTCEWNNEIFEVIIENGKASCEVVTTDVIIDYSGSIQRWVQVFMGHHTLEQAIWLDLIKQSSEANVLDDLIDYRTPQLYDYF</sequence>
<dbReference type="SUPFAM" id="SSF55718">
    <property type="entry name" value="SCP-like"/>
    <property type="match status" value="1"/>
</dbReference>
<evidence type="ECO:0000313" key="3">
    <source>
        <dbReference type="Proteomes" id="UP000195918"/>
    </source>
</evidence>
<accession>A0A1X6WKX0</accession>
<dbReference type="InterPro" id="IPR016181">
    <property type="entry name" value="Acyl_CoA_acyltransferase"/>
</dbReference>
<dbReference type="Proteomes" id="UP000195918">
    <property type="component" value="Unassembled WGS sequence"/>
</dbReference>
<name>A0A1X6WKX0_9ENTE</name>
<dbReference type="Pfam" id="PF13530">
    <property type="entry name" value="SCP2_2"/>
    <property type="match status" value="1"/>
</dbReference>
<dbReference type="Gene3D" id="3.30.1050.10">
    <property type="entry name" value="SCP2 sterol-binding domain"/>
    <property type="match status" value="1"/>
</dbReference>
<evidence type="ECO:0000313" key="2">
    <source>
        <dbReference type="EMBL" id="SLM84974.1"/>
    </source>
</evidence>
<dbReference type="Pfam" id="PF17668">
    <property type="entry name" value="Acetyltransf_17"/>
    <property type="match status" value="1"/>
</dbReference>
<dbReference type="OrthoDB" id="9768284at2"/>
<gene>
    <name evidence="2" type="ORF">FM121_02685</name>
</gene>
<dbReference type="InterPro" id="IPR025559">
    <property type="entry name" value="Eis_dom"/>
</dbReference>
<dbReference type="InterPro" id="IPR041380">
    <property type="entry name" value="Acetyltransf_17"/>
</dbReference>
<dbReference type="Gene3D" id="3.40.630.30">
    <property type="match status" value="2"/>
</dbReference>
<dbReference type="SUPFAM" id="SSF55729">
    <property type="entry name" value="Acyl-CoA N-acyltransferases (Nat)"/>
    <property type="match status" value="1"/>
</dbReference>
<dbReference type="InterPro" id="IPR051554">
    <property type="entry name" value="Acetyltransferase_Eis"/>
</dbReference>
<dbReference type="PANTHER" id="PTHR37817">
    <property type="entry name" value="N-ACETYLTRANSFERASE EIS"/>
    <property type="match status" value="1"/>
</dbReference>
<reference evidence="3" key="1">
    <citation type="submission" date="2017-02" db="EMBL/GenBank/DDBJ databases">
        <authorList>
            <person name="Dridi B."/>
        </authorList>
    </citation>
    <scope>NUCLEOTIDE SEQUENCE [LARGE SCALE GENOMIC DNA]</scope>
    <source>
        <strain evidence="3">bH819</strain>
    </source>
</reference>
<proteinExistence type="predicted"/>
<dbReference type="PROSITE" id="PS51186">
    <property type="entry name" value="GNAT"/>
    <property type="match status" value="1"/>
</dbReference>
<keyword evidence="2" id="KW-0808">Transferase</keyword>
<keyword evidence="3" id="KW-1185">Reference proteome</keyword>
<evidence type="ECO:0000259" key="1">
    <source>
        <dbReference type="PROSITE" id="PS51186"/>
    </source>
</evidence>
<dbReference type="PANTHER" id="PTHR37817:SF1">
    <property type="entry name" value="N-ACETYLTRANSFERASE EIS"/>
    <property type="match status" value="1"/>
</dbReference>
<dbReference type="Pfam" id="PF13527">
    <property type="entry name" value="Acetyltransf_9"/>
    <property type="match status" value="1"/>
</dbReference>
<dbReference type="RefSeq" id="WP_086950617.1">
    <property type="nucleotide sequence ID" value="NZ_FWFD01000007.1"/>
</dbReference>
<dbReference type="InterPro" id="IPR036527">
    <property type="entry name" value="SCP2_sterol-bd_dom_sf"/>
</dbReference>
<feature type="domain" description="N-acetyltransferase" evidence="1">
    <location>
        <begin position="1"/>
        <end position="146"/>
    </location>
</feature>
<dbReference type="EMBL" id="FWFD01000007">
    <property type="protein sequence ID" value="SLM84974.1"/>
    <property type="molecule type" value="Genomic_DNA"/>
</dbReference>